<evidence type="ECO:0008006" key="5">
    <source>
        <dbReference type="Google" id="ProtNLM"/>
    </source>
</evidence>
<name>A0ABW5TQS7_9SPHI</name>
<comment type="caution">
    <text evidence="3">The sequence shown here is derived from an EMBL/GenBank/DDBJ whole genome shotgun (WGS) entry which is preliminary data.</text>
</comment>
<keyword evidence="4" id="KW-1185">Reference proteome</keyword>
<keyword evidence="2" id="KW-0812">Transmembrane</keyword>
<evidence type="ECO:0000256" key="2">
    <source>
        <dbReference type="SAM" id="Phobius"/>
    </source>
</evidence>
<accession>A0ABW5TQS7</accession>
<keyword evidence="2" id="KW-1133">Transmembrane helix</keyword>
<keyword evidence="2" id="KW-0472">Membrane</keyword>
<protein>
    <recommendedName>
        <fullName evidence="5">DUF748 domain-containing protein</fullName>
    </recommendedName>
</protein>
<sequence length="600" mass="68811">MDETSTTPKKKHKTIKWIFALLGIITIIALGAAWYINKKWKPLLTNAIQNTLIDASDSLYTVKFSDIKVNILVGNVTVDSIELIPNLDVYDKLKAKRIAPENIFRLKIYKLSLKNIKPFKVYREKKLDIKNITLQNPELTVFYTKLKNQIQKKEDNRTPYQRIKNTLKELKITSIFLTDVKFKYVDQSYEKPKITSFDQMNIRLNDILIDSLAQYDSTRIFSTKDIIAEINNYSYATPDSMYKINIKHAFVSSQNKQFKIGGIALEPRLKEMAFTNSFKRQQERYKLSFDSVLVNNIDFNQLIDKRTIKSSKVSLLNGNLAVFLDRGKPAKLIDKGKNFPHLALRRINWDIIADTIVIKNTNISYAEYNPKTEAKGTLYLKNLNGRIFNITNDSLALTKNGFANAYLQTYLMGKGKLDINIRFNLTDAKGGFSYKGTLGSMDMTVLNSLTKPLAMLSTNTGKVNSMEFDIKGNVDGAKGKVILRYEDLNISIMKKDDENDKLKKSGLVSLIANALLVDNANPKGKDPLKVAYPSYSRPKEGSFFNLMWKTIFEGLKVNVGITKEREDNLKKRADNFSQAKADREERKEKRIKRREERKNK</sequence>
<feature type="transmembrane region" description="Helical" evidence="2">
    <location>
        <begin position="17"/>
        <end position="36"/>
    </location>
</feature>
<feature type="region of interest" description="Disordered" evidence="1">
    <location>
        <begin position="568"/>
        <end position="600"/>
    </location>
</feature>
<proteinExistence type="predicted"/>
<gene>
    <name evidence="3" type="ORF">ACFSSE_06985</name>
</gene>
<evidence type="ECO:0000256" key="1">
    <source>
        <dbReference type="SAM" id="MobiDB-lite"/>
    </source>
</evidence>
<organism evidence="3 4">
    <name type="scientific">Pedobacter alpinus</name>
    <dbReference type="NCBI Taxonomy" id="1590643"/>
    <lineage>
        <taxon>Bacteria</taxon>
        <taxon>Pseudomonadati</taxon>
        <taxon>Bacteroidota</taxon>
        <taxon>Sphingobacteriia</taxon>
        <taxon>Sphingobacteriales</taxon>
        <taxon>Sphingobacteriaceae</taxon>
        <taxon>Pedobacter</taxon>
    </lineage>
</organism>
<dbReference type="RefSeq" id="WP_379043001.1">
    <property type="nucleotide sequence ID" value="NZ_JBHSKW010000027.1"/>
</dbReference>
<dbReference type="EMBL" id="JBHULV010000022">
    <property type="protein sequence ID" value="MFD2731446.1"/>
    <property type="molecule type" value="Genomic_DNA"/>
</dbReference>
<evidence type="ECO:0000313" key="3">
    <source>
        <dbReference type="EMBL" id="MFD2731446.1"/>
    </source>
</evidence>
<evidence type="ECO:0000313" key="4">
    <source>
        <dbReference type="Proteomes" id="UP001597546"/>
    </source>
</evidence>
<dbReference type="Proteomes" id="UP001597546">
    <property type="component" value="Unassembled WGS sequence"/>
</dbReference>
<reference evidence="4" key="1">
    <citation type="journal article" date="2019" name="Int. J. Syst. Evol. Microbiol.">
        <title>The Global Catalogue of Microorganisms (GCM) 10K type strain sequencing project: providing services to taxonomists for standard genome sequencing and annotation.</title>
        <authorList>
            <consortium name="The Broad Institute Genomics Platform"/>
            <consortium name="The Broad Institute Genome Sequencing Center for Infectious Disease"/>
            <person name="Wu L."/>
            <person name="Ma J."/>
        </authorList>
    </citation>
    <scope>NUCLEOTIDE SEQUENCE [LARGE SCALE GENOMIC DNA]</scope>
    <source>
        <strain evidence="4">KCTC 42456</strain>
    </source>
</reference>